<gene>
    <name evidence="2" type="ORF">D9758_014352</name>
</gene>
<keyword evidence="3" id="KW-1185">Reference proteome</keyword>
<organism evidence="2 3">
    <name type="scientific">Tetrapyrgos nigripes</name>
    <dbReference type="NCBI Taxonomy" id="182062"/>
    <lineage>
        <taxon>Eukaryota</taxon>
        <taxon>Fungi</taxon>
        <taxon>Dikarya</taxon>
        <taxon>Basidiomycota</taxon>
        <taxon>Agaricomycotina</taxon>
        <taxon>Agaricomycetes</taxon>
        <taxon>Agaricomycetidae</taxon>
        <taxon>Agaricales</taxon>
        <taxon>Marasmiineae</taxon>
        <taxon>Marasmiaceae</taxon>
        <taxon>Tetrapyrgos</taxon>
    </lineage>
</organism>
<evidence type="ECO:0000313" key="2">
    <source>
        <dbReference type="EMBL" id="KAF5336246.1"/>
    </source>
</evidence>
<dbReference type="AlphaFoldDB" id="A0A8H5C6W7"/>
<reference evidence="2 3" key="1">
    <citation type="journal article" date="2020" name="ISME J.">
        <title>Uncovering the hidden diversity of litter-decomposition mechanisms in mushroom-forming fungi.</title>
        <authorList>
            <person name="Floudas D."/>
            <person name="Bentzer J."/>
            <person name="Ahren D."/>
            <person name="Johansson T."/>
            <person name="Persson P."/>
            <person name="Tunlid A."/>
        </authorList>
    </citation>
    <scope>NUCLEOTIDE SEQUENCE [LARGE SCALE GENOMIC DNA]</scope>
    <source>
        <strain evidence="2 3">CBS 291.85</strain>
    </source>
</reference>
<sequence length="243" mass="26564">MLPTTMAKSPFFLLLCLPSMAMAIDYDDNLWPSLPLLRKRASRNVPEQGFYDPRSNGGSMLTVVEGTFPPGQGEPINMIISGNSDEDVLNDREEDGGLRNYWLSLEFAGECLGQHSGSDQGANLGDDNGTKNETAVIRFNYGNPQLGTCQETVDGGNHFRYWVQDGSQANSGAIFMAASYEMPIASQHDIVSNGYNLARDYIVGNITQQTIPSVNLTNSTTYSGTTSFDGYTYQTDVLYVSGF</sequence>
<feature type="chain" id="PRO_5034694915" evidence="1">
    <location>
        <begin position="24"/>
        <end position="243"/>
    </location>
</feature>
<evidence type="ECO:0000256" key="1">
    <source>
        <dbReference type="SAM" id="SignalP"/>
    </source>
</evidence>
<dbReference type="Proteomes" id="UP000559256">
    <property type="component" value="Unassembled WGS sequence"/>
</dbReference>
<evidence type="ECO:0000313" key="3">
    <source>
        <dbReference type="Proteomes" id="UP000559256"/>
    </source>
</evidence>
<comment type="caution">
    <text evidence="2">The sequence shown here is derived from an EMBL/GenBank/DDBJ whole genome shotgun (WGS) entry which is preliminary data.</text>
</comment>
<protein>
    <submittedName>
        <fullName evidence="2">Uncharacterized protein</fullName>
    </submittedName>
</protein>
<name>A0A8H5C6W7_9AGAR</name>
<keyword evidence="1" id="KW-0732">Signal</keyword>
<dbReference type="EMBL" id="JAACJM010000230">
    <property type="protein sequence ID" value="KAF5336246.1"/>
    <property type="molecule type" value="Genomic_DNA"/>
</dbReference>
<feature type="signal peptide" evidence="1">
    <location>
        <begin position="1"/>
        <end position="23"/>
    </location>
</feature>
<proteinExistence type="predicted"/>
<accession>A0A8H5C6W7</accession>
<dbReference type="OrthoDB" id="2310204at2759"/>